<dbReference type="PANTHER" id="PTHR12993">
    <property type="entry name" value="N-ACETYLGLUCOSAMINYL-PHOSPHATIDYLINOSITOL DE-N-ACETYLASE-RELATED"/>
    <property type="match status" value="1"/>
</dbReference>
<dbReference type="STRING" id="599839.J4G0V5"/>
<evidence type="ECO:0000256" key="1">
    <source>
        <dbReference type="ARBA" id="ARBA00006066"/>
    </source>
</evidence>
<dbReference type="GO" id="GO:0005783">
    <property type="term" value="C:endoplasmic reticulum"/>
    <property type="evidence" value="ECO:0007669"/>
    <property type="project" value="TreeGrafter"/>
</dbReference>
<dbReference type="RefSeq" id="XP_012178496.1">
    <property type="nucleotide sequence ID" value="XM_012323106.1"/>
</dbReference>
<dbReference type="GeneID" id="24094124"/>
<dbReference type="InParanoid" id="J4G0V5"/>
<dbReference type="PANTHER" id="PTHR12993:SF11">
    <property type="entry name" value="N-ACETYLGLUCOSAMINYL-PHOSPHATIDYLINOSITOL DE-N-ACETYLASE"/>
    <property type="match status" value="1"/>
</dbReference>
<dbReference type="AlphaFoldDB" id="J4G0V5"/>
<evidence type="ECO:0000256" key="3">
    <source>
        <dbReference type="SAM" id="SignalP"/>
    </source>
</evidence>
<accession>J4G0V5</accession>
<dbReference type="EMBL" id="HE796920">
    <property type="protein sequence ID" value="CCL99213.1"/>
    <property type="molecule type" value="Genomic_DNA"/>
</dbReference>
<feature type="chain" id="PRO_5003778880" description="N-acetylglucosaminylphosphatidylinositol deacetylase" evidence="3">
    <location>
        <begin position="20"/>
        <end position="313"/>
    </location>
</feature>
<organism evidence="4 5">
    <name type="scientific">Fibroporia radiculosa</name>
    <dbReference type="NCBI Taxonomy" id="599839"/>
    <lineage>
        <taxon>Eukaryota</taxon>
        <taxon>Fungi</taxon>
        <taxon>Dikarya</taxon>
        <taxon>Basidiomycota</taxon>
        <taxon>Agaricomycotina</taxon>
        <taxon>Agaricomycetes</taxon>
        <taxon>Polyporales</taxon>
        <taxon>Fibroporiaceae</taxon>
        <taxon>Fibroporia</taxon>
    </lineage>
</organism>
<dbReference type="Pfam" id="PF02585">
    <property type="entry name" value="PIG-L"/>
    <property type="match status" value="1"/>
</dbReference>
<dbReference type="Gene3D" id="3.40.50.10320">
    <property type="entry name" value="LmbE-like"/>
    <property type="match status" value="1"/>
</dbReference>
<sequence length="313" mass="34242">MGFTLLLLVLSIFCGFLSTSFEWNTSLLVLPPSDHLSYAALAPATPRILLLTAHPDDECMFFAPTLLSLHSLASDLEVFSLCLSVGNADGLGKIRRRELERSLDVLGVEAGRRWIEDRPDLQDNFTARWDADIIADVLKPYVLQGKITTILTFDHLGISAHPNHMSLAQGAGHLIASLSATNTSAAVPRLFTLVSAPLLRKYTGPLAAIIAKARGFLFDTWGRINNFPHSGADSGTVQPPQIGSAADARTTSVFVSSVTEYTRALRAMTEHRSQLVWFRWLYVAFSRYMWVNEWVEVVAATAAAPVSMASPEG</sequence>
<name>J4G0V5_9APHY</name>
<comment type="similarity">
    <text evidence="1">Belongs to the PIGL family.</text>
</comment>
<evidence type="ECO:0000313" key="5">
    <source>
        <dbReference type="Proteomes" id="UP000006352"/>
    </source>
</evidence>
<dbReference type="FunCoup" id="J4G0V5">
    <property type="interactions" value="224"/>
</dbReference>
<reference evidence="4 5" key="1">
    <citation type="journal article" date="2012" name="Appl. Environ. Microbiol.">
        <title>Short-read sequencing for genomic analysis of the brown rot fungus Fibroporia radiculosa.</title>
        <authorList>
            <person name="Tang J.D."/>
            <person name="Perkins A.D."/>
            <person name="Sonstegard T.S."/>
            <person name="Schroeder S.G."/>
            <person name="Burgess S.C."/>
            <person name="Diehl S.V."/>
        </authorList>
    </citation>
    <scope>NUCLEOTIDE SEQUENCE [LARGE SCALE GENOMIC DNA]</scope>
    <source>
        <strain evidence="4 5">TFFH 294</strain>
    </source>
</reference>
<dbReference type="Proteomes" id="UP000006352">
    <property type="component" value="Unassembled WGS sequence"/>
</dbReference>
<dbReference type="GO" id="GO:0000225">
    <property type="term" value="F:N-acetylglucosaminylphosphatidylinositol deacetylase activity"/>
    <property type="evidence" value="ECO:0007669"/>
    <property type="project" value="UniProtKB-EC"/>
</dbReference>
<gene>
    <name evidence="4" type="ORF">FIBRA_01228</name>
</gene>
<dbReference type="InterPro" id="IPR024078">
    <property type="entry name" value="LmbE-like_dom_sf"/>
</dbReference>
<dbReference type="GO" id="GO:0006506">
    <property type="term" value="P:GPI anchor biosynthetic process"/>
    <property type="evidence" value="ECO:0007669"/>
    <property type="project" value="UniProtKB-UniPathway"/>
</dbReference>
<protein>
    <recommendedName>
        <fullName evidence="2">N-acetylglucosaminylphosphatidylinositol deacetylase</fullName>
        <ecNumber evidence="2">3.5.1.89</ecNumber>
    </recommendedName>
</protein>
<dbReference type="UniPathway" id="UPA00196"/>
<dbReference type="OrthoDB" id="440160at2759"/>
<dbReference type="SUPFAM" id="SSF102588">
    <property type="entry name" value="LmbE-like"/>
    <property type="match status" value="1"/>
</dbReference>
<evidence type="ECO:0000256" key="2">
    <source>
        <dbReference type="ARBA" id="ARBA00012176"/>
    </source>
</evidence>
<feature type="signal peptide" evidence="3">
    <location>
        <begin position="1"/>
        <end position="19"/>
    </location>
</feature>
<proteinExistence type="inferred from homology"/>
<keyword evidence="3" id="KW-0732">Signal</keyword>
<dbReference type="EC" id="3.5.1.89" evidence="2"/>
<dbReference type="HOGENOM" id="CLU_034979_0_0_1"/>
<dbReference type="InterPro" id="IPR003737">
    <property type="entry name" value="GlcNAc_PI_deacetylase-related"/>
</dbReference>
<keyword evidence="5" id="KW-1185">Reference proteome</keyword>
<evidence type="ECO:0000313" key="4">
    <source>
        <dbReference type="EMBL" id="CCL99213.1"/>
    </source>
</evidence>
<dbReference type="GO" id="GO:0016020">
    <property type="term" value="C:membrane"/>
    <property type="evidence" value="ECO:0007669"/>
    <property type="project" value="GOC"/>
</dbReference>